<comment type="caution">
    <text evidence="2">The sequence shown here is derived from an EMBL/GenBank/DDBJ whole genome shotgun (WGS) entry which is preliminary data.</text>
</comment>
<organism evidence="2 3">
    <name type="scientific">Streptomyces avidinii</name>
    <dbReference type="NCBI Taxonomy" id="1895"/>
    <lineage>
        <taxon>Bacteria</taxon>
        <taxon>Bacillati</taxon>
        <taxon>Actinomycetota</taxon>
        <taxon>Actinomycetes</taxon>
        <taxon>Kitasatosporales</taxon>
        <taxon>Streptomycetaceae</taxon>
        <taxon>Streptomyces</taxon>
    </lineage>
</organism>
<evidence type="ECO:0000313" key="3">
    <source>
        <dbReference type="Proteomes" id="UP001519310"/>
    </source>
</evidence>
<feature type="compositionally biased region" description="Basic and acidic residues" evidence="1">
    <location>
        <begin position="19"/>
        <end position="29"/>
    </location>
</feature>
<accession>A0ABS4L6W1</accession>
<feature type="region of interest" description="Disordered" evidence="1">
    <location>
        <begin position="19"/>
        <end position="39"/>
    </location>
</feature>
<reference evidence="2 3" key="1">
    <citation type="submission" date="2021-03" db="EMBL/GenBank/DDBJ databases">
        <title>Genomic Encyclopedia of Type Strains, Phase IV (KMG-IV): sequencing the most valuable type-strain genomes for metagenomic binning, comparative biology and taxonomic classification.</title>
        <authorList>
            <person name="Goeker M."/>
        </authorList>
    </citation>
    <scope>NUCLEOTIDE SEQUENCE [LARGE SCALE GENOMIC DNA]</scope>
    <source>
        <strain evidence="2 3">DSM 40526</strain>
    </source>
</reference>
<evidence type="ECO:0000313" key="2">
    <source>
        <dbReference type="EMBL" id="MBP2037837.1"/>
    </source>
</evidence>
<gene>
    <name evidence="2" type="ORF">J2Z77_003644</name>
</gene>
<keyword evidence="3" id="KW-1185">Reference proteome</keyword>
<proteinExistence type="predicted"/>
<evidence type="ECO:0000256" key="1">
    <source>
        <dbReference type="SAM" id="MobiDB-lite"/>
    </source>
</evidence>
<protein>
    <submittedName>
        <fullName evidence="2">TnpA family transposase</fullName>
    </submittedName>
</protein>
<dbReference type="EMBL" id="JAGGLQ010000006">
    <property type="protein sequence ID" value="MBP2037837.1"/>
    <property type="molecule type" value="Genomic_DNA"/>
</dbReference>
<name>A0ABS4L6W1_STRAV</name>
<dbReference type="Proteomes" id="UP001519310">
    <property type="component" value="Unassembled WGS sequence"/>
</dbReference>
<sequence length="39" mass="4415">MLWTTRYIGAAVTQLQAEGHEIREQRQHEPPSSAPAILQ</sequence>